<dbReference type="InParanoid" id="M1YYJ7"/>
<evidence type="ECO:0000313" key="2">
    <source>
        <dbReference type="EMBL" id="CCQ90559.1"/>
    </source>
</evidence>
<dbReference type="AlphaFoldDB" id="M1YYJ7"/>
<dbReference type="InterPro" id="IPR013976">
    <property type="entry name" value="HDOD"/>
</dbReference>
<dbReference type="GO" id="GO:0016787">
    <property type="term" value="F:hydrolase activity"/>
    <property type="evidence" value="ECO:0007669"/>
    <property type="project" value="UniProtKB-KW"/>
</dbReference>
<evidence type="ECO:0000313" key="3">
    <source>
        <dbReference type="Proteomes" id="UP000011704"/>
    </source>
</evidence>
<dbReference type="EMBL" id="CAQJ01000035">
    <property type="protein sequence ID" value="CCQ90559.1"/>
    <property type="molecule type" value="Genomic_DNA"/>
</dbReference>
<dbReference type="Proteomes" id="UP000011704">
    <property type="component" value="Unassembled WGS sequence"/>
</dbReference>
<reference evidence="2 3" key="1">
    <citation type="journal article" date="2013" name="Front. Microbiol.">
        <title>The genome of Nitrospina gracilis illuminates the metabolism and evolution of the major marine nitrite oxidizer.</title>
        <authorList>
            <person name="Luecker S."/>
            <person name="Nowka B."/>
            <person name="Rattei T."/>
            <person name="Spieck E."/>
            <person name="and Daims H."/>
        </authorList>
    </citation>
    <scope>NUCLEOTIDE SEQUENCE [LARGE SCALE GENOMIC DNA]</scope>
    <source>
        <strain evidence="2 3">3/211</strain>
    </source>
</reference>
<proteinExistence type="predicted"/>
<dbReference type="Pfam" id="PF08668">
    <property type="entry name" value="HDOD"/>
    <property type="match status" value="1"/>
</dbReference>
<sequence>MEIEVSATLLDAYKCLPGLPSHPEQIAKVIDVLGKTSSADYDLLHLIQYDPAIAARILAVANLPVYGYERRVESLQQAAGLLSPSLVTSVILTTPVFEMFRDADHTYHRKFDHLQLWAHGAVTGTLAALLANKLGTMEEDVCLTLGLLHDLGKMALIINHPREVLEALDRARKDALPFPQALQDVAGCTPQEVAGQLAEEWHYPANLIEYIQSLENGKVARETGPVVIVRLANRLAEDWGYGDGLHLPENEPLDPLVAALGISLSDLSQWKPDMQSRAENRARRILSKTLS</sequence>
<comment type="caution">
    <text evidence="2">The sequence shown here is derived from an EMBL/GenBank/DDBJ whole genome shotgun (WGS) entry which is preliminary data.</text>
</comment>
<protein>
    <submittedName>
        <fullName evidence="2">Putative Metal dependent phosphohydrolase</fullName>
    </submittedName>
</protein>
<organism evidence="2 3">
    <name type="scientific">Nitrospina gracilis (strain 3/211)</name>
    <dbReference type="NCBI Taxonomy" id="1266370"/>
    <lineage>
        <taxon>Bacteria</taxon>
        <taxon>Pseudomonadati</taxon>
        <taxon>Nitrospinota/Tectimicrobiota group</taxon>
        <taxon>Nitrospinota</taxon>
        <taxon>Nitrospinia</taxon>
        <taxon>Nitrospinales</taxon>
        <taxon>Nitrospinaceae</taxon>
        <taxon>Nitrospina</taxon>
    </lineage>
</organism>
<dbReference type="SUPFAM" id="SSF109604">
    <property type="entry name" value="HD-domain/PDEase-like"/>
    <property type="match status" value="1"/>
</dbReference>
<accession>M1YYJ7</accession>
<feature type="domain" description="HDOD" evidence="1">
    <location>
        <begin position="19"/>
        <end position="217"/>
    </location>
</feature>
<gene>
    <name evidence="2" type="ORF">NITGR_310047</name>
</gene>
<dbReference type="Gene3D" id="1.10.3210.10">
    <property type="entry name" value="Hypothetical protein af1432"/>
    <property type="match status" value="1"/>
</dbReference>
<dbReference type="PANTHER" id="PTHR33525:SF4">
    <property type="entry name" value="CYCLIC DI-GMP PHOSPHODIESTERASE CDGJ"/>
    <property type="match status" value="1"/>
</dbReference>
<dbReference type="HOGENOM" id="CLU_048246_4_2_0"/>
<dbReference type="STRING" id="1266370.NITGR_310047"/>
<keyword evidence="2" id="KW-0378">Hydrolase</keyword>
<keyword evidence="3" id="KW-1185">Reference proteome</keyword>
<evidence type="ECO:0000259" key="1">
    <source>
        <dbReference type="PROSITE" id="PS51833"/>
    </source>
</evidence>
<dbReference type="PANTHER" id="PTHR33525">
    <property type="match status" value="1"/>
</dbReference>
<dbReference type="PROSITE" id="PS51833">
    <property type="entry name" value="HDOD"/>
    <property type="match status" value="1"/>
</dbReference>
<dbReference type="InterPro" id="IPR052340">
    <property type="entry name" value="RNase_Y/CdgJ"/>
</dbReference>
<name>M1YYJ7_NITG3</name>